<dbReference type="AlphaFoldDB" id="K0JN31"/>
<dbReference type="Proteomes" id="UP000003759">
    <property type="component" value="Chromosome"/>
</dbReference>
<dbReference type="EMBL" id="HE793032">
    <property type="protein sequence ID" value="CCG58001.1"/>
    <property type="molecule type" value="Genomic_DNA"/>
</dbReference>
<evidence type="ECO:0000313" key="1">
    <source>
        <dbReference type="EMBL" id="CCG58001.1"/>
    </source>
</evidence>
<name>K0JN31_BRAPL</name>
<sequence length="102" mass="12559">MIGRFEELELQELTFYIYKGFLIYRDTFFYIGKDLVSLYTANKYWSDLISEAWRQFISERYCYTPKYDNDDYKRSALQYCIYRFKVLINEDIKNKKGNRNGF</sequence>
<accession>K0JN31</accession>
<evidence type="ECO:0000313" key="2">
    <source>
        <dbReference type="Proteomes" id="UP000003759"/>
    </source>
</evidence>
<dbReference type="PATRIC" id="fig|1161918.5.peg.2099"/>
<dbReference type="KEGG" id="bpw:WESB_2539"/>
<protein>
    <submittedName>
        <fullName evidence="1">Uncharacterized protein</fullName>
    </submittedName>
</protein>
<proteinExistence type="predicted"/>
<reference evidence="1 2" key="1">
    <citation type="journal article" date="2012" name="BMC Genomics">
        <title>Comparative genomics of Brachyspira pilosicoli strains: genome rearrangements, reductions and correlation of genetic compliment with phenotypic diversity.</title>
        <authorList>
            <person name="Mappley L.J."/>
            <person name="Black M.L."/>
            <person name="Abuoun M."/>
            <person name="Darby A.C."/>
            <person name="Woodward M.J."/>
            <person name="Parkhill J."/>
            <person name="Turner A.K."/>
            <person name="Bellgard M.I."/>
            <person name="La T."/>
            <person name="Phillips N.D."/>
            <person name="La Ragione R.M."/>
            <person name="Hampson D.J."/>
        </authorList>
    </citation>
    <scope>NUCLEOTIDE SEQUENCE [LARGE SCALE GENOMIC DNA]</scope>
    <source>
        <strain evidence="1">WesB</strain>
    </source>
</reference>
<gene>
    <name evidence="1" type="ORF">WESB_2539</name>
</gene>
<organism evidence="1 2">
    <name type="scientific">Brachyspira pilosicoli WesB</name>
    <dbReference type="NCBI Taxonomy" id="1161918"/>
    <lineage>
        <taxon>Bacteria</taxon>
        <taxon>Pseudomonadati</taxon>
        <taxon>Spirochaetota</taxon>
        <taxon>Spirochaetia</taxon>
        <taxon>Brachyspirales</taxon>
        <taxon>Brachyspiraceae</taxon>
        <taxon>Brachyspira</taxon>
    </lineage>
</organism>
<dbReference type="HOGENOM" id="CLU_182809_0_0_12"/>
<dbReference type="RefSeq" id="WP_014934052.1">
    <property type="nucleotide sequence ID" value="NC_018604.1"/>
</dbReference>